<evidence type="ECO:0000313" key="1">
    <source>
        <dbReference type="EMBL" id="BBM87786.1"/>
    </source>
</evidence>
<proteinExistence type="predicted"/>
<evidence type="ECO:0008006" key="3">
    <source>
        <dbReference type="Google" id="ProtNLM"/>
    </source>
</evidence>
<keyword evidence="2" id="KW-1185">Reference proteome</keyword>
<dbReference type="AlphaFoldDB" id="A0A5S9F6D8"/>
<dbReference type="EMBL" id="AP019860">
    <property type="protein sequence ID" value="BBM87786.1"/>
    <property type="molecule type" value="Genomic_DNA"/>
</dbReference>
<dbReference type="KEGG" id="uam:UABAM_06201"/>
<accession>A0A5S9F6D8</accession>
<organism evidence="1 2">
    <name type="scientific">Uabimicrobium amorphum</name>
    <dbReference type="NCBI Taxonomy" id="2596890"/>
    <lineage>
        <taxon>Bacteria</taxon>
        <taxon>Pseudomonadati</taxon>
        <taxon>Planctomycetota</taxon>
        <taxon>Candidatus Uabimicrobiia</taxon>
        <taxon>Candidatus Uabimicrobiales</taxon>
        <taxon>Candidatus Uabimicrobiaceae</taxon>
        <taxon>Candidatus Uabimicrobium</taxon>
    </lineage>
</organism>
<gene>
    <name evidence="1" type="ORF">UABAM_06201</name>
</gene>
<evidence type="ECO:0000313" key="2">
    <source>
        <dbReference type="Proteomes" id="UP000326354"/>
    </source>
</evidence>
<name>A0A5S9F6D8_UABAM</name>
<protein>
    <recommendedName>
        <fullName evidence="3">Pentapeptide repeat-containing protein</fullName>
    </recommendedName>
</protein>
<dbReference type="Proteomes" id="UP000326354">
    <property type="component" value="Chromosome"/>
</dbReference>
<sequence>MTGKVVKILKKTITTTLESGVFYNGCAIYTSEQSVLENTKFENCSFRNSIAMKQVSQCEFTNCHFRELQVGIMQNTQFYGGYIDFFDLHKGKVDYLVVNTTIQRLRIYQVYEFLLSNVDTLRVNIIGRITPANVRGLVSVLYDNLDHRTAKVKIYTKFSEQLMSLEAFLDVYEFYKERERDIDFVVDE</sequence>
<reference evidence="1 2" key="1">
    <citation type="submission" date="2019-08" db="EMBL/GenBank/DDBJ databases">
        <title>Complete genome sequence of Candidatus Uab amorphum.</title>
        <authorList>
            <person name="Shiratori T."/>
            <person name="Suzuki S."/>
            <person name="Kakizawa Y."/>
            <person name="Ishida K."/>
        </authorList>
    </citation>
    <scope>NUCLEOTIDE SEQUENCE [LARGE SCALE GENOMIC DNA]</scope>
    <source>
        <strain evidence="1 2">SRT547</strain>
    </source>
</reference>